<comment type="caution">
    <text evidence="1">The sequence shown here is derived from an EMBL/GenBank/DDBJ whole genome shotgun (WGS) entry which is preliminary data.</text>
</comment>
<name>A0A2I0KWM3_PUNGR</name>
<organism evidence="1 2">
    <name type="scientific">Punica granatum</name>
    <name type="common">Pomegranate</name>
    <dbReference type="NCBI Taxonomy" id="22663"/>
    <lineage>
        <taxon>Eukaryota</taxon>
        <taxon>Viridiplantae</taxon>
        <taxon>Streptophyta</taxon>
        <taxon>Embryophyta</taxon>
        <taxon>Tracheophyta</taxon>
        <taxon>Spermatophyta</taxon>
        <taxon>Magnoliopsida</taxon>
        <taxon>eudicotyledons</taxon>
        <taxon>Gunneridae</taxon>
        <taxon>Pentapetalae</taxon>
        <taxon>rosids</taxon>
        <taxon>malvids</taxon>
        <taxon>Myrtales</taxon>
        <taxon>Lythraceae</taxon>
        <taxon>Punica</taxon>
    </lineage>
</organism>
<dbReference type="EMBL" id="PGOL01000332">
    <property type="protein sequence ID" value="PKI72256.1"/>
    <property type="molecule type" value="Genomic_DNA"/>
</dbReference>
<dbReference type="AlphaFoldDB" id="A0A2I0KWM3"/>
<gene>
    <name evidence="1" type="ORF">CRG98_007330</name>
</gene>
<reference evidence="1 2" key="1">
    <citation type="submission" date="2017-11" db="EMBL/GenBank/DDBJ databases">
        <title>De-novo sequencing of pomegranate (Punica granatum L.) genome.</title>
        <authorList>
            <person name="Akparov Z."/>
            <person name="Amiraslanov A."/>
            <person name="Hajiyeva S."/>
            <person name="Abbasov M."/>
            <person name="Kaur K."/>
            <person name="Hamwieh A."/>
            <person name="Solovyev V."/>
            <person name="Salamov A."/>
            <person name="Braich B."/>
            <person name="Kosarev P."/>
            <person name="Mahmoud A."/>
            <person name="Hajiyev E."/>
            <person name="Babayeva S."/>
            <person name="Izzatullayeva V."/>
            <person name="Mammadov A."/>
            <person name="Mammadov A."/>
            <person name="Sharifova S."/>
            <person name="Ojaghi J."/>
            <person name="Eynullazada K."/>
            <person name="Bayramov B."/>
            <person name="Abdulazimova A."/>
            <person name="Shahmuradov I."/>
        </authorList>
    </citation>
    <scope>NUCLEOTIDE SEQUENCE [LARGE SCALE GENOMIC DNA]</scope>
    <source>
        <strain evidence="2">cv. AG2017</strain>
        <tissue evidence="1">Leaf</tissue>
    </source>
</reference>
<dbReference type="Proteomes" id="UP000233551">
    <property type="component" value="Unassembled WGS sequence"/>
</dbReference>
<proteinExistence type="predicted"/>
<keyword evidence="2" id="KW-1185">Reference proteome</keyword>
<evidence type="ECO:0000313" key="2">
    <source>
        <dbReference type="Proteomes" id="UP000233551"/>
    </source>
</evidence>
<accession>A0A2I0KWM3</accession>
<protein>
    <submittedName>
        <fullName evidence="1">Uncharacterized protein</fullName>
    </submittedName>
</protein>
<sequence length="161" mass="18061">MAITRSGRVYQGLELTDKGKAPVVTSSTTSEVAPLRPKKVTDQEAKDFMKVIKASEYKVVEQMSKSSAHISLLSLLLSSEPHRNALLKVLTAAQVPKDTASDRIEETVNSIFSNQFSFADDELPDPRDTQCFQPLAWETMDSRRQRCSFIAALETEVLRRR</sequence>
<dbReference type="PANTHER" id="PTHR32108">
    <property type="entry name" value="DNA-DIRECTED RNA POLYMERASE SUBUNIT ALPHA"/>
    <property type="match status" value="1"/>
</dbReference>
<evidence type="ECO:0000313" key="1">
    <source>
        <dbReference type="EMBL" id="PKI72256.1"/>
    </source>
</evidence>
<dbReference type="PANTHER" id="PTHR32108:SF9">
    <property type="entry name" value="REVERSE TRANSCRIPTASE RNASE H-LIKE DOMAIN-CONTAINING PROTEIN"/>
    <property type="match status" value="1"/>
</dbReference>